<evidence type="ECO:0000313" key="6">
    <source>
        <dbReference type="Proteomes" id="UP000053732"/>
    </source>
</evidence>
<evidence type="ECO:0000256" key="1">
    <source>
        <dbReference type="ARBA" id="ARBA00001933"/>
    </source>
</evidence>
<evidence type="ECO:0000313" key="5">
    <source>
        <dbReference type="EMBL" id="CRL31536.1"/>
    </source>
</evidence>
<dbReference type="Gene3D" id="3.40.50.1100">
    <property type="match status" value="2"/>
</dbReference>
<dbReference type="GO" id="GO:0009097">
    <property type="term" value="P:isoleucine biosynthetic process"/>
    <property type="evidence" value="ECO:0007669"/>
    <property type="project" value="TreeGrafter"/>
</dbReference>
<comment type="cofactor">
    <cofactor evidence="1">
        <name>pyridoxal 5'-phosphate</name>
        <dbReference type="ChEBI" id="CHEBI:597326"/>
    </cofactor>
</comment>
<dbReference type="GO" id="GO:0003941">
    <property type="term" value="F:L-serine ammonia-lyase activity"/>
    <property type="evidence" value="ECO:0007669"/>
    <property type="project" value="TreeGrafter"/>
</dbReference>
<keyword evidence="2" id="KW-0663">Pyridoxal phosphate</keyword>
<feature type="domain" description="Tryptophan synthase beta chain-like PALP" evidence="4">
    <location>
        <begin position="60"/>
        <end position="346"/>
    </location>
</feature>
<reference evidence="5 6" key="1">
    <citation type="journal article" date="2014" name="Nat. Commun.">
        <title>Multiple recent horizontal transfers of a large genomic region in cheese making fungi.</title>
        <authorList>
            <person name="Cheeseman K."/>
            <person name="Ropars J."/>
            <person name="Renault P."/>
            <person name="Dupont J."/>
            <person name="Gouzy J."/>
            <person name="Branca A."/>
            <person name="Abraham A.L."/>
            <person name="Ceppi M."/>
            <person name="Conseiller E."/>
            <person name="Debuchy R."/>
            <person name="Malagnac F."/>
            <person name="Goarin A."/>
            <person name="Silar P."/>
            <person name="Lacoste S."/>
            <person name="Sallet E."/>
            <person name="Bensimon A."/>
            <person name="Giraud T."/>
            <person name="Brygoo Y."/>
        </authorList>
    </citation>
    <scope>NUCLEOTIDE SEQUENCE [LARGE SCALE GENOMIC DNA]</scope>
    <source>
        <strain evidence="6">FM 013</strain>
    </source>
</reference>
<dbReference type="Proteomes" id="UP000053732">
    <property type="component" value="Unassembled WGS sequence"/>
</dbReference>
<dbReference type="PANTHER" id="PTHR48078:SF11">
    <property type="entry name" value="THREONINE DEHYDRATASE, MITOCHONDRIAL"/>
    <property type="match status" value="1"/>
</dbReference>
<sequence>MSQVFTCYVSSKFNGSTPDCAVNIELVRGALGSTKSQVHNACCSNPDYAQLIVMSRVHDMIRSTDLSPAHNLSRHVDFQLYLKREDQQLSFSPHVRGLYNSMSHITPENRWRGVVIPSKGQYARAIAYSARLLNIPAVILVGPEMCPNEVHELQQMGSVVEHLSDEPSGPLSAAFNVQALYIDPLNDPYTLAGLGTVALEILRQVKDDQQLEGIFCSARAGGALEAIGLSVKQFAPHVKVIGVDVLPSVELSKLYGFPIDLPNAECNTHIPNALKTGQDNLPVISHDHLDRTLTTEISRVNPHVVDHVIMVKACEIQSAIRDTFQETRGIVDLNGALAVAGMMRFASTTGSLDVKERAKSLVAVISSADVVFDNIKEFV</sequence>
<dbReference type="SUPFAM" id="SSF53686">
    <property type="entry name" value="Tryptophan synthase beta subunit-like PLP-dependent enzymes"/>
    <property type="match status" value="1"/>
</dbReference>
<dbReference type="PANTHER" id="PTHR48078">
    <property type="entry name" value="THREONINE DEHYDRATASE, MITOCHONDRIAL-RELATED"/>
    <property type="match status" value="1"/>
</dbReference>
<organism evidence="5 6">
    <name type="scientific">Penicillium camemberti (strain FM 013)</name>
    <dbReference type="NCBI Taxonomy" id="1429867"/>
    <lineage>
        <taxon>Eukaryota</taxon>
        <taxon>Fungi</taxon>
        <taxon>Dikarya</taxon>
        <taxon>Ascomycota</taxon>
        <taxon>Pezizomycotina</taxon>
        <taxon>Eurotiomycetes</taxon>
        <taxon>Eurotiomycetidae</taxon>
        <taxon>Eurotiales</taxon>
        <taxon>Aspergillaceae</taxon>
        <taxon>Penicillium</taxon>
    </lineage>
</organism>
<dbReference type="InterPro" id="IPR036052">
    <property type="entry name" value="TrpB-like_PALP_sf"/>
</dbReference>
<dbReference type="Pfam" id="PF00291">
    <property type="entry name" value="PALP"/>
    <property type="match status" value="1"/>
</dbReference>
<name>A0A0G4PYR6_PENC3</name>
<evidence type="ECO:0000256" key="2">
    <source>
        <dbReference type="ARBA" id="ARBA00022898"/>
    </source>
</evidence>
<dbReference type="GO" id="GO:0004794">
    <property type="term" value="F:threonine deaminase activity"/>
    <property type="evidence" value="ECO:0007669"/>
    <property type="project" value="TreeGrafter"/>
</dbReference>
<dbReference type="EMBL" id="HG793313">
    <property type="protein sequence ID" value="CRL31536.1"/>
    <property type="molecule type" value="Genomic_DNA"/>
</dbReference>
<dbReference type="InterPro" id="IPR001926">
    <property type="entry name" value="TrpB-like_PALP"/>
</dbReference>
<dbReference type="GO" id="GO:0006567">
    <property type="term" value="P:L-threonine catabolic process"/>
    <property type="evidence" value="ECO:0007669"/>
    <property type="project" value="TreeGrafter"/>
</dbReference>
<evidence type="ECO:0000259" key="4">
    <source>
        <dbReference type="Pfam" id="PF00291"/>
    </source>
</evidence>
<dbReference type="GO" id="GO:0006565">
    <property type="term" value="P:L-serine catabolic process"/>
    <property type="evidence" value="ECO:0007669"/>
    <property type="project" value="TreeGrafter"/>
</dbReference>
<dbReference type="InterPro" id="IPR050147">
    <property type="entry name" value="Ser/Thr_Dehydratase"/>
</dbReference>
<keyword evidence="6" id="KW-1185">Reference proteome</keyword>
<keyword evidence="3" id="KW-0456">Lyase</keyword>
<gene>
    <name evidence="5" type="ORF">PCAMFM013_S4Jg000058</name>
</gene>
<protein>
    <submittedName>
        <fullName evidence="5">Pyridoxal phosphate-dependent enzyme, beta subunit</fullName>
    </submittedName>
</protein>
<dbReference type="STRING" id="1429867.A0A0G4PYR6"/>
<dbReference type="AlphaFoldDB" id="A0A0G4PYR6"/>
<accession>A0A0G4PYR6</accession>
<proteinExistence type="predicted"/>
<evidence type="ECO:0000256" key="3">
    <source>
        <dbReference type="ARBA" id="ARBA00023239"/>
    </source>
</evidence>